<dbReference type="RefSeq" id="WP_100414510.1">
    <property type="nucleotide sequence ID" value="NZ_PGEZ01000001.1"/>
</dbReference>
<dbReference type="SUPFAM" id="SSF52540">
    <property type="entry name" value="P-loop containing nucleoside triphosphate hydrolases"/>
    <property type="match status" value="1"/>
</dbReference>
<organism evidence="1 2">
    <name type="scientific">Mumia flava</name>
    <dbReference type="NCBI Taxonomy" id="1348852"/>
    <lineage>
        <taxon>Bacteria</taxon>
        <taxon>Bacillati</taxon>
        <taxon>Actinomycetota</taxon>
        <taxon>Actinomycetes</taxon>
        <taxon>Propionibacteriales</taxon>
        <taxon>Nocardioidaceae</taxon>
        <taxon>Mumia</taxon>
    </lineage>
</organism>
<dbReference type="InterPro" id="IPR027417">
    <property type="entry name" value="P-loop_NTPase"/>
</dbReference>
<dbReference type="Proteomes" id="UP000230842">
    <property type="component" value="Unassembled WGS sequence"/>
</dbReference>
<gene>
    <name evidence="1" type="ORF">CLV56_1109</name>
</gene>
<dbReference type="OrthoDB" id="5144031at2"/>
<evidence type="ECO:0000313" key="2">
    <source>
        <dbReference type="Proteomes" id="UP000230842"/>
    </source>
</evidence>
<sequence>MSDDLLPEGSLLLHVGPHKTGTTAVQSAFFTARDDLAGYGVAYPGRSRTPIEAVAAITGRGRMTGDPPTSMRTWRRFAARTRVRGRVVVSNEFLSDADPAAVRRIVDDLGRERVHVVVTLRRLDRIAASQWQQYVQNGSGISWQRWLRGVLGRSKRQRTPSFWRRHRHDVVVRRWADEVGADRVRVVVVDDGDPSALLRTFEAMVGLPAHTLVPEADRQNRSLTWAEAELLRRFNRSFRAGEGDPRDYRRLVRLGAVRALKAAEPPPDAVRPPLPAWALRRLRRRSRRIVRGVRQSGVAVIGDLDALVVPPPGDQAARRISEPPPVTPDLVARAVAGVVEADRDRPERGWRAAARRVVGMRPGDVLDAVRARRYARGGRT</sequence>
<name>A0A2M9BG59_9ACTN</name>
<proteinExistence type="predicted"/>
<dbReference type="EMBL" id="PGEZ01000001">
    <property type="protein sequence ID" value="PJJ56894.1"/>
    <property type="molecule type" value="Genomic_DNA"/>
</dbReference>
<dbReference type="Gene3D" id="3.40.50.300">
    <property type="entry name" value="P-loop containing nucleotide triphosphate hydrolases"/>
    <property type="match status" value="1"/>
</dbReference>
<accession>A0A2M9BG59</accession>
<dbReference type="AlphaFoldDB" id="A0A2M9BG59"/>
<reference evidence="1 2" key="1">
    <citation type="submission" date="2017-11" db="EMBL/GenBank/DDBJ databases">
        <title>Genomic Encyclopedia of Archaeal and Bacterial Type Strains, Phase II (KMG-II): From Individual Species to Whole Genera.</title>
        <authorList>
            <person name="Goeker M."/>
        </authorList>
    </citation>
    <scope>NUCLEOTIDE SEQUENCE [LARGE SCALE GENOMIC DNA]</scope>
    <source>
        <strain evidence="1 2">DSM 27763</strain>
    </source>
</reference>
<comment type="caution">
    <text evidence="1">The sequence shown here is derived from an EMBL/GenBank/DDBJ whole genome shotgun (WGS) entry which is preliminary data.</text>
</comment>
<keyword evidence="2" id="KW-1185">Reference proteome</keyword>
<evidence type="ECO:0008006" key="3">
    <source>
        <dbReference type="Google" id="ProtNLM"/>
    </source>
</evidence>
<protein>
    <recommendedName>
        <fullName evidence="3">Sulfotransferase family protein</fullName>
    </recommendedName>
</protein>
<evidence type="ECO:0000313" key="1">
    <source>
        <dbReference type="EMBL" id="PJJ56894.1"/>
    </source>
</evidence>